<dbReference type="Pfam" id="PF02906">
    <property type="entry name" value="Fe_hyd_lg_C"/>
    <property type="match status" value="1"/>
</dbReference>
<dbReference type="Proteomes" id="UP000767334">
    <property type="component" value="Unassembled WGS sequence"/>
</dbReference>
<keyword evidence="3" id="KW-0408">Iron</keyword>
<dbReference type="SMART" id="SM00902">
    <property type="entry name" value="Fe_hyd_SSU"/>
    <property type="match status" value="1"/>
</dbReference>
<proteinExistence type="predicted"/>
<dbReference type="Gene3D" id="4.10.260.20">
    <property type="entry name" value="Iron hydrogenase, small subunit"/>
    <property type="match status" value="1"/>
</dbReference>
<dbReference type="Pfam" id="PF10588">
    <property type="entry name" value="NADH-G_4Fe-4S_3"/>
    <property type="match status" value="1"/>
</dbReference>
<dbReference type="InterPro" id="IPR009016">
    <property type="entry name" value="Fe_hydrogenase"/>
</dbReference>
<dbReference type="Gene3D" id="3.30.70.20">
    <property type="match status" value="1"/>
</dbReference>
<keyword evidence="2" id="KW-0479">Metal-binding</keyword>
<accession>A0ABS2FEJ8</accession>
<dbReference type="InterPro" id="IPR019574">
    <property type="entry name" value="NADH_UbQ_OxRdtase_Gsu_4Fe4S-bd"/>
</dbReference>
<dbReference type="PROSITE" id="PS00198">
    <property type="entry name" value="4FE4S_FER_1"/>
    <property type="match status" value="1"/>
</dbReference>
<dbReference type="SUPFAM" id="SSF53920">
    <property type="entry name" value="Fe-only hydrogenase"/>
    <property type="match status" value="1"/>
</dbReference>
<dbReference type="InterPro" id="IPR003149">
    <property type="entry name" value="Fe_hydrogenase_ssu"/>
</dbReference>
<dbReference type="Pfam" id="PF13510">
    <property type="entry name" value="Fer2_4"/>
    <property type="match status" value="1"/>
</dbReference>
<evidence type="ECO:0000313" key="7">
    <source>
        <dbReference type="EMBL" id="MBM6818980.1"/>
    </source>
</evidence>
<dbReference type="EMBL" id="JACJLL010000029">
    <property type="protein sequence ID" value="MBM6818980.1"/>
    <property type="molecule type" value="Genomic_DNA"/>
</dbReference>
<keyword evidence="1" id="KW-0004">4Fe-4S</keyword>
<dbReference type="InterPro" id="IPR049830">
    <property type="entry name" value="HndD"/>
</dbReference>
<dbReference type="CDD" id="cd00207">
    <property type="entry name" value="fer2"/>
    <property type="match status" value="1"/>
</dbReference>
<dbReference type="InterPro" id="IPR017896">
    <property type="entry name" value="4Fe4S_Fe-S-bd"/>
</dbReference>
<evidence type="ECO:0000259" key="5">
    <source>
        <dbReference type="PROSITE" id="PS51379"/>
    </source>
</evidence>
<dbReference type="SUPFAM" id="SSF54862">
    <property type="entry name" value="4Fe-4S ferredoxins"/>
    <property type="match status" value="1"/>
</dbReference>
<dbReference type="NCBIfam" id="TIGR02512">
    <property type="entry name" value="FeFe_hydrog_A"/>
    <property type="match status" value="1"/>
</dbReference>
<dbReference type="PROSITE" id="PS51839">
    <property type="entry name" value="4FE4S_HC3"/>
    <property type="match status" value="1"/>
</dbReference>
<keyword evidence="4" id="KW-0411">Iron-sulfur</keyword>
<evidence type="ECO:0000259" key="6">
    <source>
        <dbReference type="PROSITE" id="PS51839"/>
    </source>
</evidence>
<evidence type="ECO:0000256" key="4">
    <source>
        <dbReference type="ARBA" id="ARBA00023014"/>
    </source>
</evidence>
<evidence type="ECO:0000313" key="8">
    <source>
        <dbReference type="Proteomes" id="UP000767334"/>
    </source>
</evidence>
<dbReference type="InterPro" id="IPR001041">
    <property type="entry name" value="2Fe-2S_ferredoxin-type"/>
</dbReference>
<comment type="caution">
    <text evidence="7">The sequence shown here is derived from an EMBL/GenBank/DDBJ whole genome shotgun (WGS) entry which is preliminary data.</text>
</comment>
<feature type="domain" description="4Fe-4S His(Cys)3-ligated-type" evidence="6">
    <location>
        <begin position="76"/>
        <end position="115"/>
    </location>
</feature>
<name>A0ABS2FEJ8_9CLOT</name>
<dbReference type="PANTHER" id="PTHR11615">
    <property type="entry name" value="NITRATE, FORMATE, IRON DEHYDROGENASE"/>
    <property type="match status" value="1"/>
</dbReference>
<dbReference type="NCBIfam" id="NF040763">
    <property type="entry name" value="FeFe_hydrog_A6"/>
    <property type="match status" value="1"/>
</dbReference>
<reference evidence="7 8" key="1">
    <citation type="journal article" date="2021" name="Sci. Rep.">
        <title>The distribution of antibiotic resistance genes in chicken gut microbiota commensals.</title>
        <authorList>
            <person name="Juricova H."/>
            <person name="Matiasovicova J."/>
            <person name="Kubasova T."/>
            <person name="Cejkova D."/>
            <person name="Rychlik I."/>
        </authorList>
    </citation>
    <scope>NUCLEOTIDE SEQUENCE [LARGE SCALE GENOMIC DNA]</scope>
    <source>
        <strain evidence="7 8">An435</strain>
    </source>
</reference>
<dbReference type="Pfam" id="PF02256">
    <property type="entry name" value="Fe_hyd_SSU"/>
    <property type="match status" value="1"/>
</dbReference>
<dbReference type="InterPro" id="IPR036991">
    <property type="entry name" value="Fe_hydrogenase_ssu_sf"/>
</dbReference>
<evidence type="ECO:0000256" key="3">
    <source>
        <dbReference type="ARBA" id="ARBA00023004"/>
    </source>
</evidence>
<dbReference type="Gene3D" id="3.10.20.740">
    <property type="match status" value="1"/>
</dbReference>
<protein>
    <submittedName>
        <fullName evidence="7">Iron hydrogenase small subunit</fullName>
    </submittedName>
</protein>
<dbReference type="SMART" id="SM00929">
    <property type="entry name" value="NADH-G_4Fe-4S_3"/>
    <property type="match status" value="1"/>
</dbReference>
<feature type="domain" description="4Fe-4S ferredoxin-type" evidence="5">
    <location>
        <begin position="178"/>
        <end position="207"/>
    </location>
</feature>
<dbReference type="InterPro" id="IPR013352">
    <property type="entry name" value="Fe_hydrogenase_subset"/>
</dbReference>
<dbReference type="InterPro" id="IPR004108">
    <property type="entry name" value="Fe_hydrogenase_lsu_C"/>
</dbReference>
<dbReference type="Gene3D" id="3.40.950.10">
    <property type="entry name" value="Fe-only Hydrogenase (Larger Subunit), Chain L, domain 3"/>
    <property type="match status" value="1"/>
</dbReference>
<dbReference type="InterPro" id="IPR036010">
    <property type="entry name" value="2Fe-2S_ferredoxin-like_sf"/>
</dbReference>
<dbReference type="InterPro" id="IPR050340">
    <property type="entry name" value="Cytosolic_Fe-S_CAF"/>
</dbReference>
<dbReference type="PROSITE" id="PS51379">
    <property type="entry name" value="4FE4S_FER_2"/>
    <property type="match status" value="2"/>
</dbReference>
<gene>
    <name evidence="7" type="ORF">H6A19_06445</name>
</gene>
<dbReference type="InterPro" id="IPR017900">
    <property type="entry name" value="4Fe4S_Fe_S_CS"/>
</dbReference>
<dbReference type="Gene3D" id="3.40.50.1780">
    <property type="match status" value="1"/>
</dbReference>
<evidence type="ECO:0000256" key="2">
    <source>
        <dbReference type="ARBA" id="ARBA00022723"/>
    </source>
</evidence>
<sequence length="566" mass="63192">MVNLTINGESYCFNEGMSILEAARSVDIYIPTLCFLKNINKDASCRVCLVENKGRLIPACDTTISEGMEILTNSSKVRNTRKTILELIAADHNFDCGHCIKNSNCELKKLCEIYNIRENTFESKTNFEKKDKSSIAIIRDESKCIKCGRCVVVCRNNQGVDVLCYSNRAQDYKITTEFDKDLNDSSCIFCGQCSKVCPVGAIYERENLNDLYSAIDNKSKHVVVQIAPAVRVSIANELGIEGCDLSGKIVTLLKLIGVDKVFDTNFGADLTIMEETEELIRRINNNGVLPLMTSCSPGWINYVEKHRPELIPNLSSCKSPQQMFGAILKSYYSKKADIDYKNIVSVSIMPCTAKKYEAHREEFSKSGVRDVDIVITTRELLRLIKETGINFDNIPSSDFDNLLGISSGAANIFGASGGVMEAALRTAYEKITGYDLKALDFYEVRGTNDFKEAAIDLNGKEIRVAVVNGIKNVDILLNKIKNGENYCFVEVMCCPGGCIGGGGQPYNIDESSELINKMKKIYSIDKNKIIRKSHENPNIIKIYNEYLGEPGSHKAEELLHTKYFKR</sequence>
<evidence type="ECO:0000256" key="1">
    <source>
        <dbReference type="ARBA" id="ARBA00022485"/>
    </source>
</evidence>
<organism evidence="7 8">
    <name type="scientific">Clostridium saudiense</name>
    <dbReference type="NCBI Taxonomy" id="1414720"/>
    <lineage>
        <taxon>Bacteria</taxon>
        <taxon>Bacillati</taxon>
        <taxon>Bacillota</taxon>
        <taxon>Clostridia</taxon>
        <taxon>Eubacteriales</taxon>
        <taxon>Clostridiaceae</taxon>
        <taxon>Clostridium</taxon>
    </lineage>
</organism>
<keyword evidence="8" id="KW-1185">Reference proteome</keyword>
<dbReference type="SUPFAM" id="SSF54292">
    <property type="entry name" value="2Fe-2S ferredoxin-like"/>
    <property type="match status" value="1"/>
</dbReference>
<feature type="domain" description="4Fe-4S ferredoxin-type" evidence="5">
    <location>
        <begin position="135"/>
        <end position="165"/>
    </location>
</feature>
<dbReference type="RefSeq" id="WP_204572064.1">
    <property type="nucleotide sequence ID" value="NZ_JACJLL010000029.1"/>
</dbReference>
<dbReference type="Pfam" id="PF12838">
    <property type="entry name" value="Fer4_7"/>
    <property type="match status" value="1"/>
</dbReference>